<dbReference type="SUPFAM" id="SSF52313">
    <property type="entry name" value="Ribosomal protein S2"/>
    <property type="match status" value="1"/>
</dbReference>
<dbReference type="HAMAP" id="MF_00291_B">
    <property type="entry name" value="Ribosomal_uS2_B"/>
    <property type="match status" value="1"/>
</dbReference>
<reference evidence="9" key="2">
    <citation type="submission" date="2025-08" db="UniProtKB">
        <authorList>
            <consortium name="Ensembl"/>
        </authorList>
    </citation>
    <scope>IDENTIFICATION</scope>
</reference>
<comment type="similarity">
    <text evidence="2">Belongs to the universal ribosomal protein uS2 family.</text>
</comment>
<dbReference type="Gene3D" id="3.40.50.10490">
    <property type="entry name" value="Glucose-6-phosphate isomerase like protein, domain 1"/>
    <property type="match status" value="1"/>
</dbReference>
<dbReference type="GeneTree" id="ENSGT00390000008947"/>
<dbReference type="PANTHER" id="PTHR12534">
    <property type="entry name" value="30S RIBOSOMAL PROTEIN S2 PROKARYOTIC AND ORGANELLAR"/>
    <property type="match status" value="1"/>
</dbReference>
<comment type="subcellular location">
    <subcellularLocation>
        <location evidence="1">Mitochondrion</location>
    </subcellularLocation>
</comment>
<dbReference type="Pfam" id="PF00318">
    <property type="entry name" value="Ribosomal_S2"/>
    <property type="match status" value="2"/>
</dbReference>
<dbReference type="CDD" id="cd01425">
    <property type="entry name" value="RPS2"/>
    <property type="match status" value="1"/>
</dbReference>
<evidence type="ECO:0000256" key="3">
    <source>
        <dbReference type="ARBA" id="ARBA00022980"/>
    </source>
</evidence>
<dbReference type="PRINTS" id="PR00395">
    <property type="entry name" value="RIBOSOMALS2"/>
</dbReference>
<accession>H2YJT1</accession>
<keyword evidence="10" id="KW-1185">Reference proteome</keyword>
<dbReference type="InterPro" id="IPR001865">
    <property type="entry name" value="Ribosomal_uS2"/>
</dbReference>
<reference evidence="10" key="1">
    <citation type="submission" date="2003-08" db="EMBL/GenBank/DDBJ databases">
        <authorList>
            <person name="Birren B."/>
            <person name="Nusbaum C."/>
            <person name="Abebe A."/>
            <person name="Abouelleil A."/>
            <person name="Adekoya E."/>
            <person name="Ait-zahra M."/>
            <person name="Allen N."/>
            <person name="Allen T."/>
            <person name="An P."/>
            <person name="Anderson M."/>
            <person name="Anderson S."/>
            <person name="Arachchi H."/>
            <person name="Armbruster J."/>
            <person name="Bachantsang P."/>
            <person name="Baldwin J."/>
            <person name="Barry A."/>
            <person name="Bayul T."/>
            <person name="Blitshsteyn B."/>
            <person name="Bloom T."/>
            <person name="Blye J."/>
            <person name="Boguslavskiy L."/>
            <person name="Borowsky M."/>
            <person name="Boukhgalter B."/>
            <person name="Brunache A."/>
            <person name="Butler J."/>
            <person name="Calixte N."/>
            <person name="Calvo S."/>
            <person name="Camarata J."/>
            <person name="Campo K."/>
            <person name="Chang J."/>
            <person name="Cheshatsang Y."/>
            <person name="Citroen M."/>
            <person name="Collymore A."/>
            <person name="Considine T."/>
            <person name="Cook A."/>
            <person name="Cooke P."/>
            <person name="Corum B."/>
            <person name="Cuomo C."/>
            <person name="David R."/>
            <person name="Dawoe T."/>
            <person name="Degray S."/>
            <person name="Dodge S."/>
            <person name="Dooley K."/>
            <person name="Dorje P."/>
            <person name="Dorjee K."/>
            <person name="Dorris L."/>
            <person name="Duffey N."/>
            <person name="Dupes A."/>
            <person name="Elkins T."/>
            <person name="Engels R."/>
            <person name="Erickson J."/>
            <person name="Farina A."/>
            <person name="Faro S."/>
            <person name="Ferreira P."/>
            <person name="Fischer H."/>
            <person name="Fitzgerald M."/>
            <person name="Foley K."/>
            <person name="Gage D."/>
            <person name="Galagan J."/>
            <person name="Gearin G."/>
            <person name="Gnerre S."/>
            <person name="Gnirke A."/>
            <person name="Goyette A."/>
            <person name="Graham J."/>
            <person name="Grandbois E."/>
            <person name="Gyaltsen K."/>
            <person name="Hafez N."/>
            <person name="Hagopian D."/>
            <person name="Hagos B."/>
            <person name="Hall J."/>
            <person name="Hatcher B."/>
            <person name="Heller A."/>
            <person name="Higgins H."/>
            <person name="Honan T."/>
            <person name="Horn A."/>
            <person name="Houde N."/>
            <person name="Hughes L."/>
            <person name="Hulme W."/>
            <person name="Husby E."/>
            <person name="Iliev I."/>
            <person name="Jaffe D."/>
            <person name="Jones C."/>
            <person name="Kamal M."/>
            <person name="Kamat A."/>
            <person name="Kamvysselis M."/>
            <person name="Karlsson E."/>
            <person name="Kells C."/>
            <person name="Kieu A."/>
            <person name="Kisner P."/>
            <person name="Kodira C."/>
            <person name="Kulbokas E."/>
            <person name="Labutti K."/>
            <person name="Lama D."/>
            <person name="Landers T."/>
            <person name="Leger J."/>
            <person name="Levine S."/>
            <person name="Lewis D."/>
            <person name="Lewis T."/>
            <person name="Lindblad-toh K."/>
            <person name="Liu X."/>
            <person name="Lokyitsang T."/>
            <person name="Lokyitsang Y."/>
            <person name="Lucien O."/>
            <person name="Lui A."/>
            <person name="Ma L.J."/>
            <person name="Mabbitt R."/>
            <person name="Macdonald J."/>
            <person name="Maclean C."/>
            <person name="Major J."/>
            <person name="Manning J."/>
            <person name="Marabella R."/>
            <person name="Maru K."/>
            <person name="Matthews C."/>
            <person name="Mauceli E."/>
            <person name="Mccarthy M."/>
            <person name="Mcdonough S."/>
            <person name="Mcghee T."/>
            <person name="Meldrim J."/>
            <person name="Meneus L."/>
            <person name="Mesirov J."/>
            <person name="Mihalev A."/>
            <person name="Mihova T."/>
            <person name="Mikkelsen T."/>
            <person name="Mlenga V."/>
            <person name="Moru K."/>
            <person name="Mozes J."/>
            <person name="Mulrain L."/>
            <person name="Munson G."/>
            <person name="Naylor J."/>
            <person name="Newes C."/>
            <person name="Nguyen C."/>
            <person name="Nguyen N."/>
            <person name="Nguyen T."/>
            <person name="Nicol R."/>
            <person name="Nielsen C."/>
            <person name="Nizzari M."/>
            <person name="Norbu C."/>
            <person name="Norbu N."/>
            <person name="O'donnell P."/>
            <person name="Okoawo O."/>
            <person name="O'leary S."/>
            <person name="Omotosho B."/>
            <person name="O'neill K."/>
            <person name="Osman S."/>
            <person name="Parker S."/>
            <person name="Perrin D."/>
            <person name="Phunkhang P."/>
            <person name="Piqani B."/>
            <person name="Purcell S."/>
            <person name="Rachupka T."/>
            <person name="Ramasamy U."/>
            <person name="Rameau R."/>
            <person name="Ray V."/>
            <person name="Raymond C."/>
            <person name="Retta R."/>
            <person name="Richardson S."/>
            <person name="Rise C."/>
            <person name="Rodriguez J."/>
            <person name="Rogers J."/>
            <person name="Rogov P."/>
            <person name="Rutman M."/>
            <person name="Schupbach R."/>
            <person name="Seaman C."/>
            <person name="Settipalli S."/>
            <person name="Sharpe T."/>
            <person name="Sheridan J."/>
            <person name="Sherpa N."/>
            <person name="Shi J."/>
            <person name="Smirnov S."/>
            <person name="Smith C."/>
            <person name="Sougnez C."/>
            <person name="Spencer B."/>
            <person name="Stalker J."/>
            <person name="Stange-thomann N."/>
            <person name="Stavropoulos S."/>
            <person name="Stetson K."/>
            <person name="Stone C."/>
            <person name="Stone S."/>
            <person name="Stubbs M."/>
            <person name="Talamas J."/>
            <person name="Tchuinga P."/>
            <person name="Tenzing P."/>
            <person name="Tesfaye S."/>
            <person name="Theodore J."/>
            <person name="Thoulutsang Y."/>
            <person name="Topham K."/>
            <person name="Towey S."/>
            <person name="Tsamla T."/>
            <person name="Tsomo N."/>
            <person name="Vallee D."/>
            <person name="Vassiliev H."/>
            <person name="Venkataraman V."/>
            <person name="Vinson J."/>
            <person name="Vo A."/>
            <person name="Wade C."/>
            <person name="Wang S."/>
            <person name="Wangchuk T."/>
            <person name="Wangdi T."/>
            <person name="Whittaker C."/>
            <person name="Wilkinson J."/>
            <person name="Wu Y."/>
            <person name="Wyman D."/>
            <person name="Yadav S."/>
            <person name="Yang S."/>
            <person name="Yang X."/>
            <person name="Yeager S."/>
            <person name="Yee E."/>
            <person name="Young G."/>
            <person name="Zainoun J."/>
            <person name="Zembeck L."/>
            <person name="Zimmer A."/>
            <person name="Zody M."/>
            <person name="Lander E."/>
        </authorList>
    </citation>
    <scope>NUCLEOTIDE SEQUENCE [LARGE SCALE GENOMIC DNA]</scope>
</reference>
<evidence type="ECO:0000256" key="6">
    <source>
        <dbReference type="ARBA" id="ARBA00059792"/>
    </source>
</evidence>
<keyword evidence="4" id="KW-0496">Mitochondrion</keyword>
<evidence type="ECO:0000256" key="7">
    <source>
        <dbReference type="ARBA" id="ARBA00071390"/>
    </source>
</evidence>
<evidence type="ECO:0000256" key="1">
    <source>
        <dbReference type="ARBA" id="ARBA00004173"/>
    </source>
</evidence>
<evidence type="ECO:0000256" key="5">
    <source>
        <dbReference type="ARBA" id="ARBA00023274"/>
    </source>
</evidence>
<dbReference type="GO" id="GO:0003735">
    <property type="term" value="F:structural constituent of ribosome"/>
    <property type="evidence" value="ECO:0007669"/>
    <property type="project" value="InterPro"/>
</dbReference>
<dbReference type="Ensembl" id="ENSCSAVT00000005655.1">
    <property type="protein sequence ID" value="ENSCSAVP00000005580.1"/>
    <property type="gene ID" value="ENSCSAVG00000003336.1"/>
</dbReference>
<reference evidence="9" key="3">
    <citation type="submission" date="2025-09" db="UniProtKB">
        <authorList>
            <consortium name="Ensembl"/>
        </authorList>
    </citation>
    <scope>IDENTIFICATION</scope>
</reference>
<name>H2YJT1_CIOSA</name>
<keyword evidence="3" id="KW-0689">Ribosomal protein</keyword>
<organism evidence="9 10">
    <name type="scientific">Ciona savignyi</name>
    <name type="common">Pacific transparent sea squirt</name>
    <dbReference type="NCBI Taxonomy" id="51511"/>
    <lineage>
        <taxon>Eukaryota</taxon>
        <taxon>Metazoa</taxon>
        <taxon>Chordata</taxon>
        <taxon>Tunicata</taxon>
        <taxon>Ascidiacea</taxon>
        <taxon>Phlebobranchia</taxon>
        <taxon>Cionidae</taxon>
        <taxon>Ciona</taxon>
    </lineage>
</organism>
<evidence type="ECO:0000256" key="4">
    <source>
        <dbReference type="ARBA" id="ARBA00023128"/>
    </source>
</evidence>
<keyword evidence="5" id="KW-0687">Ribonucleoprotein</keyword>
<evidence type="ECO:0000313" key="10">
    <source>
        <dbReference type="Proteomes" id="UP000007875"/>
    </source>
</evidence>
<protein>
    <recommendedName>
        <fullName evidence="7">Small ribosomal subunit protein uS2m</fullName>
    </recommendedName>
    <alternativeName>
        <fullName evidence="8">28S ribosomal protein S2, mitochondrial</fullName>
    </alternativeName>
</protein>
<dbReference type="HOGENOM" id="CLU_040318_3_0_1"/>
<comment type="function">
    <text evidence="6">Required for mitoribosome formation and stability, and mitochondrial translation.</text>
</comment>
<dbReference type="OMA" id="PYIFMEK"/>
<dbReference type="InterPro" id="IPR005706">
    <property type="entry name" value="Ribosomal_uS2_bac/mit/plastid"/>
</dbReference>
<dbReference type="GO" id="GO:0005743">
    <property type="term" value="C:mitochondrial inner membrane"/>
    <property type="evidence" value="ECO:0007669"/>
    <property type="project" value="UniProtKB-ARBA"/>
</dbReference>
<evidence type="ECO:0000313" key="9">
    <source>
        <dbReference type="Ensembl" id="ENSCSAVP00000005580.1"/>
    </source>
</evidence>
<proteinExistence type="inferred from homology"/>
<dbReference type="AlphaFoldDB" id="H2YJT1"/>
<dbReference type="GO" id="GO:0005763">
    <property type="term" value="C:mitochondrial small ribosomal subunit"/>
    <property type="evidence" value="ECO:0007669"/>
    <property type="project" value="UniProtKB-ARBA"/>
</dbReference>
<dbReference type="InterPro" id="IPR023591">
    <property type="entry name" value="Ribosomal_uS2_flav_dom_sf"/>
</dbReference>
<sequence>MKRCAALHQSLRTFWNISHAPQKIICKSTVLNQFSQFRSQYSTHIPASGDISGKQAITEPLKHPDFFKVRQLVSVKDLYNNRVHFGHKDGSRNEHMQPYLFGNRLGTDIFDLDITIDHLHRALNFVAHIAYLKGIILFIMKSQQFGHAVETTAMTCGEYAHTRDWHPGLLLNMSEQGGQIRLPDICIFLSLQDAVNQQHLAVAECGKLKIATVGICDSNVNPTMITYPVPGNDDTSESIDLYLRVFQQAIQIGKQKRLEYDRQLQPKGVASF</sequence>
<evidence type="ECO:0000256" key="8">
    <source>
        <dbReference type="ARBA" id="ARBA00083109"/>
    </source>
</evidence>
<dbReference type="GO" id="GO:0006412">
    <property type="term" value="P:translation"/>
    <property type="evidence" value="ECO:0007669"/>
    <property type="project" value="InterPro"/>
</dbReference>
<dbReference type="PANTHER" id="PTHR12534:SF0">
    <property type="entry name" value="SMALL RIBOSOMAL SUBUNIT PROTEIN US2M"/>
    <property type="match status" value="1"/>
</dbReference>
<dbReference type="Proteomes" id="UP000007875">
    <property type="component" value="Unassembled WGS sequence"/>
</dbReference>
<evidence type="ECO:0000256" key="2">
    <source>
        <dbReference type="ARBA" id="ARBA00006242"/>
    </source>
</evidence>
<dbReference type="FunFam" id="3.40.50.10490:FF:000026">
    <property type="entry name" value="28S ribosomal protein S2, mitochondrial"/>
    <property type="match status" value="1"/>
</dbReference>